<evidence type="ECO:0000256" key="5">
    <source>
        <dbReference type="ARBA" id="ARBA00022840"/>
    </source>
</evidence>
<feature type="domain" description="DNA topoisomerase type IIA subunit B" evidence="9">
    <location>
        <begin position="213"/>
        <end position="338"/>
    </location>
</feature>
<dbReference type="GO" id="GO:0005524">
    <property type="term" value="F:ATP binding"/>
    <property type="evidence" value="ECO:0007669"/>
    <property type="project" value="UniProtKB-KW"/>
</dbReference>
<evidence type="ECO:0000313" key="10">
    <source>
        <dbReference type="EMBL" id="REC46227.1"/>
    </source>
</evidence>
<dbReference type="GO" id="GO:0006265">
    <property type="term" value="P:DNA topological change"/>
    <property type="evidence" value="ECO:0007669"/>
    <property type="project" value="InterPro"/>
</dbReference>
<comment type="catalytic activity">
    <reaction evidence="1">
        <text>ATP-dependent breakage, passage and rejoining of double-stranded DNA.</text>
        <dbReference type="EC" id="5.6.2.2"/>
    </reaction>
</comment>
<sequence length="339" mass="39521">MEKINVIEHIRRRPGMYIGSLDHAGFNELIHYLIQDLIATETFEITFILKENNQLIIEGLNEKTFDFISKAVEDINDYNGENFHLSIATLIGLSDYLKIEFDDCVVLNSNKGIFKIENEILKAKKIKFDFTIDKDIFKNLVVDYISINHLLKRFSYLNSKLRIKSIDESGIEKQTNIFHFSNGLSEKIDFELRERMLNNDLIFRLNFDKETEYSYSLALAFVRGFWMDPKLKVYSNYKESSLGGSLLDGILQGMKLFFKRQSRKKNLNMSITNAKLKNHLILFASVTGELNYLGATRAKLGTPKVQLEIKEFVYLELQSYFSDKEDELKDIFDVLQNNY</sequence>
<evidence type="ECO:0000256" key="2">
    <source>
        <dbReference type="ARBA" id="ARBA00010708"/>
    </source>
</evidence>
<keyword evidence="11" id="KW-1185">Reference proteome</keyword>
<dbReference type="Gene3D" id="3.30.230.10">
    <property type="match status" value="1"/>
</dbReference>
<proteinExistence type="inferred from homology"/>
<evidence type="ECO:0000256" key="4">
    <source>
        <dbReference type="ARBA" id="ARBA00022741"/>
    </source>
</evidence>
<evidence type="ECO:0000256" key="1">
    <source>
        <dbReference type="ARBA" id="ARBA00000185"/>
    </source>
</evidence>
<dbReference type="InterPro" id="IPR014721">
    <property type="entry name" value="Ribsml_uS5_D2-typ_fold_subgr"/>
</dbReference>
<keyword evidence="7" id="KW-0238">DNA-binding</keyword>
<accession>A0A3D9AZ12</accession>
<dbReference type="SUPFAM" id="SSF54211">
    <property type="entry name" value="Ribosomal protein S5 domain 2-like"/>
    <property type="match status" value="1"/>
</dbReference>
<evidence type="ECO:0000256" key="6">
    <source>
        <dbReference type="ARBA" id="ARBA00023029"/>
    </source>
</evidence>
<dbReference type="GO" id="GO:0003918">
    <property type="term" value="F:DNA topoisomerase type II (double strand cut, ATP-hydrolyzing) activity"/>
    <property type="evidence" value="ECO:0007669"/>
    <property type="project" value="UniProtKB-EC"/>
</dbReference>
<keyword evidence="4" id="KW-0547">Nucleotide-binding</keyword>
<evidence type="ECO:0000313" key="11">
    <source>
        <dbReference type="Proteomes" id="UP000256924"/>
    </source>
</evidence>
<evidence type="ECO:0000256" key="7">
    <source>
        <dbReference type="ARBA" id="ARBA00023125"/>
    </source>
</evidence>
<comment type="similarity">
    <text evidence="2">Belongs to the type II topoisomerase GyrB family.</text>
</comment>
<organism evidence="10 11">
    <name type="scientific">Candidatus Chryseobacterium massiliense</name>
    <dbReference type="NCBI Taxonomy" id="204089"/>
    <lineage>
        <taxon>Bacteria</taxon>
        <taxon>Pseudomonadati</taxon>
        <taxon>Bacteroidota</taxon>
        <taxon>Flavobacteriia</taxon>
        <taxon>Flavobacteriales</taxon>
        <taxon>Weeksellaceae</taxon>
        <taxon>Chryseobacterium group</taxon>
        <taxon>Chryseobacterium</taxon>
    </lineage>
</organism>
<dbReference type="PANTHER" id="PTHR45866:SF1">
    <property type="entry name" value="DNA GYRASE SUBUNIT B, MITOCHONDRIAL"/>
    <property type="match status" value="1"/>
</dbReference>
<comment type="caution">
    <text evidence="10">The sequence shown here is derived from an EMBL/GenBank/DDBJ whole genome shotgun (WGS) entry which is preliminary data.</text>
</comment>
<dbReference type="GO" id="GO:0003677">
    <property type="term" value="F:DNA binding"/>
    <property type="evidence" value="ECO:0007669"/>
    <property type="project" value="UniProtKB-KW"/>
</dbReference>
<evidence type="ECO:0000259" key="9">
    <source>
        <dbReference type="Pfam" id="PF00204"/>
    </source>
</evidence>
<evidence type="ECO:0000256" key="8">
    <source>
        <dbReference type="ARBA" id="ARBA00023235"/>
    </source>
</evidence>
<dbReference type="InterPro" id="IPR020568">
    <property type="entry name" value="Ribosomal_Su5_D2-typ_SF"/>
</dbReference>
<dbReference type="Proteomes" id="UP000256924">
    <property type="component" value="Unassembled WGS sequence"/>
</dbReference>
<dbReference type="EMBL" id="QNVU01000033">
    <property type="protein sequence ID" value="REC46227.1"/>
    <property type="molecule type" value="Genomic_DNA"/>
</dbReference>
<name>A0A3D9AZ12_9FLAO</name>
<dbReference type="InterPro" id="IPR013506">
    <property type="entry name" value="Topo_IIA_bsu_dom2"/>
</dbReference>
<dbReference type="AlphaFoldDB" id="A0A3D9AZ12"/>
<dbReference type="RefSeq" id="WP_116099317.1">
    <property type="nucleotide sequence ID" value="NZ_QNVU01000033.1"/>
</dbReference>
<protein>
    <recommendedName>
        <fullName evidence="3">DNA topoisomerase (ATP-hydrolyzing)</fullName>
        <ecNumber evidence="3">5.6.2.2</ecNumber>
    </recommendedName>
</protein>
<dbReference type="InterPro" id="IPR036890">
    <property type="entry name" value="HATPase_C_sf"/>
</dbReference>
<dbReference type="EC" id="5.6.2.2" evidence="3"/>
<gene>
    <name evidence="10" type="ORF">DRF68_15185</name>
</gene>
<dbReference type="Pfam" id="PF00204">
    <property type="entry name" value="DNA_gyraseB"/>
    <property type="match status" value="1"/>
</dbReference>
<dbReference type="PANTHER" id="PTHR45866">
    <property type="entry name" value="DNA GYRASE/TOPOISOMERASE SUBUNIT B"/>
    <property type="match status" value="1"/>
</dbReference>
<evidence type="ECO:0000256" key="3">
    <source>
        <dbReference type="ARBA" id="ARBA00012895"/>
    </source>
</evidence>
<keyword evidence="8" id="KW-0413">Isomerase</keyword>
<reference evidence="10 11" key="1">
    <citation type="journal article" date="2004" name="Emerg. Infect. Dis.">
        <title>Amoebae-resisting bacteria isolated from human nasal swabs by amoebal coculture.</title>
        <authorList>
            <person name="Greub G."/>
            <person name="La Scola B."/>
            <person name="Raoult D."/>
        </authorList>
    </citation>
    <scope>NUCLEOTIDE SEQUENCE [LARGE SCALE GENOMIC DNA]</scope>
    <source>
        <strain evidence="10 11">CCUG 51329</strain>
    </source>
</reference>
<dbReference type="Gene3D" id="3.30.565.10">
    <property type="entry name" value="Histidine kinase-like ATPase, C-terminal domain"/>
    <property type="match status" value="1"/>
</dbReference>
<keyword evidence="6" id="KW-0799">Topoisomerase</keyword>
<keyword evidence="5" id="KW-0067">ATP-binding</keyword>